<dbReference type="AlphaFoldDB" id="A0A1M6TMT3"/>
<organism evidence="1 2">
    <name type="scientific">Shimia gijangensis</name>
    <dbReference type="NCBI Taxonomy" id="1470563"/>
    <lineage>
        <taxon>Bacteria</taxon>
        <taxon>Pseudomonadati</taxon>
        <taxon>Pseudomonadota</taxon>
        <taxon>Alphaproteobacteria</taxon>
        <taxon>Rhodobacterales</taxon>
        <taxon>Roseobacteraceae</taxon>
    </lineage>
</organism>
<proteinExistence type="predicted"/>
<sequence length="61" mass="6853">MEISTVHGLVSTHFYLINFFTPPLKNCGNQTLHQKSAHPLSEGSCSDRKCVFCINLFKRGV</sequence>
<gene>
    <name evidence="1" type="ORF">SAMN05444000_1425</name>
</gene>
<dbReference type="STRING" id="1470563.SAMN05444000_1425"/>
<name>A0A1M6TMT3_9RHOB</name>
<evidence type="ECO:0000313" key="1">
    <source>
        <dbReference type="EMBL" id="SHK58261.1"/>
    </source>
</evidence>
<dbReference type="EMBL" id="FQZQ01000042">
    <property type="protein sequence ID" value="SHK58261.1"/>
    <property type="molecule type" value="Genomic_DNA"/>
</dbReference>
<protein>
    <submittedName>
        <fullName evidence="1">Uncharacterized protein</fullName>
    </submittedName>
</protein>
<accession>A0A1M6TMT3</accession>
<keyword evidence="2" id="KW-1185">Reference proteome</keyword>
<evidence type="ECO:0000313" key="2">
    <source>
        <dbReference type="Proteomes" id="UP000183982"/>
    </source>
</evidence>
<reference evidence="2" key="1">
    <citation type="submission" date="2016-11" db="EMBL/GenBank/DDBJ databases">
        <authorList>
            <person name="Varghese N."/>
            <person name="Submissions S."/>
        </authorList>
    </citation>
    <scope>NUCLEOTIDE SEQUENCE [LARGE SCALE GENOMIC DNA]</scope>
    <source>
        <strain evidence="2">DSM 100564</strain>
    </source>
</reference>
<dbReference type="Proteomes" id="UP000183982">
    <property type="component" value="Unassembled WGS sequence"/>
</dbReference>